<evidence type="ECO:0000313" key="2">
    <source>
        <dbReference type="EMBL" id="OAA30087.1"/>
    </source>
</evidence>
<accession>A0A176K0F3</accession>
<sequence>MRVFYILFPFLVYYDLSFYDILPLFPIYMPLIASSESEAISLGLSFAVAFLLSINTGSVIALLLLGIAVTVSNYLFRSHIKRSISGFVSGLLFASIATIYLKLLYLALIPLFITFVLFREKKHEFQTK</sequence>
<name>A0A176K0F3_9BACT</name>
<dbReference type="OrthoDB" id="9950263at2"/>
<keyword evidence="1" id="KW-0472">Membrane</keyword>
<dbReference type="AlphaFoldDB" id="A0A176K0F3"/>
<dbReference type="Proteomes" id="UP000077339">
    <property type="component" value="Unassembled WGS sequence"/>
</dbReference>
<proteinExistence type="predicted"/>
<feature type="transmembrane region" description="Helical" evidence="1">
    <location>
        <begin position="40"/>
        <end position="71"/>
    </location>
</feature>
<dbReference type="PATRIC" id="fig|1453497.3.peg.173"/>
<feature type="transmembrane region" description="Helical" evidence="1">
    <location>
        <begin position="6"/>
        <end position="28"/>
    </location>
</feature>
<reference evidence="2 3" key="1">
    <citation type="submission" date="2014-02" db="EMBL/GenBank/DDBJ databases">
        <title>Kosmotoga genome sequencing.</title>
        <authorList>
            <person name="Pollo S.M."/>
            <person name="Charchuk R."/>
            <person name="Nesbo C.L."/>
        </authorList>
    </citation>
    <scope>NUCLEOTIDE SEQUENCE [LARGE SCALE GENOMIC DNA]</scope>
    <source>
        <strain evidence="2 3">S304</strain>
    </source>
</reference>
<keyword evidence="1" id="KW-1133">Transmembrane helix</keyword>
<comment type="caution">
    <text evidence="2">The sequence shown here is derived from an EMBL/GenBank/DDBJ whole genome shotgun (WGS) entry which is preliminary data.</text>
</comment>
<evidence type="ECO:0000313" key="3">
    <source>
        <dbReference type="Proteomes" id="UP000077339"/>
    </source>
</evidence>
<dbReference type="RefSeq" id="WP_068347745.1">
    <property type="nucleotide sequence ID" value="NZ_JFHK01000015.1"/>
</dbReference>
<organism evidence="2 3">
    <name type="scientific">Kosmotoga arenicorallina S304</name>
    <dbReference type="NCBI Taxonomy" id="1453497"/>
    <lineage>
        <taxon>Bacteria</taxon>
        <taxon>Thermotogati</taxon>
        <taxon>Thermotogota</taxon>
        <taxon>Thermotogae</taxon>
        <taxon>Kosmotogales</taxon>
        <taxon>Kosmotogaceae</taxon>
        <taxon>Kosmotoga</taxon>
    </lineage>
</organism>
<feature type="transmembrane region" description="Helical" evidence="1">
    <location>
        <begin position="91"/>
        <end position="118"/>
    </location>
</feature>
<dbReference type="STRING" id="1453497.AT15_00815"/>
<gene>
    <name evidence="2" type="ORF">AT15_00815</name>
</gene>
<evidence type="ECO:0000256" key="1">
    <source>
        <dbReference type="SAM" id="Phobius"/>
    </source>
</evidence>
<protein>
    <submittedName>
        <fullName evidence="2">Uncharacterized protein</fullName>
    </submittedName>
</protein>
<dbReference type="EMBL" id="JFHK01000015">
    <property type="protein sequence ID" value="OAA30087.1"/>
    <property type="molecule type" value="Genomic_DNA"/>
</dbReference>
<keyword evidence="3" id="KW-1185">Reference proteome</keyword>
<keyword evidence="1" id="KW-0812">Transmembrane</keyword>